<evidence type="ECO:0000313" key="1">
    <source>
        <dbReference type="EMBL" id="GFE27486.1"/>
    </source>
</evidence>
<proteinExistence type="predicted"/>
<dbReference type="Proteomes" id="UP000429552">
    <property type="component" value="Unassembled WGS sequence"/>
</dbReference>
<comment type="caution">
    <text evidence="1">The sequence shown here is derived from an EMBL/GenBank/DDBJ whole genome shotgun (WGS) entry which is preliminary data.</text>
</comment>
<dbReference type="EMBL" id="BLIP01000003">
    <property type="protein sequence ID" value="GFE27486.1"/>
    <property type="molecule type" value="Genomic_DNA"/>
</dbReference>
<evidence type="ECO:0000313" key="2">
    <source>
        <dbReference type="Proteomes" id="UP000429552"/>
    </source>
</evidence>
<organism evidence="1 2">
    <name type="scientific">Streptomyces nigrescens</name>
    <dbReference type="NCBI Taxonomy" id="1920"/>
    <lineage>
        <taxon>Bacteria</taxon>
        <taxon>Bacillati</taxon>
        <taxon>Actinomycetota</taxon>
        <taxon>Actinomycetes</taxon>
        <taxon>Kitasatosporales</taxon>
        <taxon>Streptomycetaceae</taxon>
        <taxon>Streptomyces</taxon>
    </lineage>
</organism>
<name>A0A640TZX4_STRNI</name>
<gene>
    <name evidence="1" type="ORF">Sliba_79390</name>
</gene>
<reference evidence="1 2" key="1">
    <citation type="submission" date="2019-12" db="EMBL/GenBank/DDBJ databases">
        <title>Whole genome shotgun sequence of Streptomyces libani subsp. libani NBRC 13452.</title>
        <authorList>
            <person name="Ichikawa N."/>
            <person name="Kimura A."/>
            <person name="Kitahashi Y."/>
            <person name="Komaki H."/>
            <person name="Tamura T."/>
        </authorList>
    </citation>
    <scope>NUCLEOTIDE SEQUENCE [LARGE SCALE GENOMIC DNA]</scope>
    <source>
        <strain evidence="1 2">NBRC 13452</strain>
    </source>
</reference>
<accession>A0A640TZX4</accession>
<protein>
    <submittedName>
        <fullName evidence="1">Uncharacterized protein</fullName>
    </submittedName>
</protein>
<dbReference type="AlphaFoldDB" id="A0A640TZX4"/>
<sequence length="94" mass="10133">MVPGASPEIPEPHADGYYRYEHTGQWKVADLTAATSPGSPPPVTDGLSTAAPYAWKVDLLAPHQAEHEPGHVRGHRAALSQQLPPMTEVMMVRA</sequence>